<evidence type="ECO:0000256" key="2">
    <source>
        <dbReference type="SAM" id="Phobius"/>
    </source>
</evidence>
<feature type="region of interest" description="Disordered" evidence="1">
    <location>
        <begin position="133"/>
        <end position="153"/>
    </location>
</feature>
<keyword evidence="2" id="KW-1133">Transmembrane helix</keyword>
<dbReference type="AlphaFoldDB" id="A0A679J5U3"/>
<reference evidence="3" key="1">
    <citation type="submission" date="2019-12" db="EMBL/GenBank/DDBJ databases">
        <authorList>
            <person name="Cremers G."/>
        </authorList>
    </citation>
    <scope>NUCLEOTIDE SEQUENCE</scope>
    <source>
        <strain evidence="3">Mbul1</strain>
    </source>
</reference>
<protein>
    <submittedName>
        <fullName evidence="3">Uncharacterized protein</fullName>
    </submittedName>
</protein>
<name>A0A679J5U3_9HYPH</name>
<evidence type="ECO:0000256" key="1">
    <source>
        <dbReference type="SAM" id="MobiDB-lite"/>
    </source>
</evidence>
<sequence length="153" mass="15441">MPYATLCADMKPIRRNLDRSLALWLMTVILAIAGFCLSSPASAHTGHGHDGGAPVAWVHAPDSLDALTVRANAVTPGVHEIVSVLRAEPHLGCAGPCCTGPCGVACCCAIGLAPAEGDITSAPGLTGPVPVGAMSARTDVAPDSPSEPPRPFA</sequence>
<gene>
    <name evidence="3" type="ORF">MBUL_03630</name>
</gene>
<keyword evidence="2" id="KW-0812">Transmembrane</keyword>
<evidence type="ECO:0000313" key="3">
    <source>
        <dbReference type="EMBL" id="CAA2106346.1"/>
    </source>
</evidence>
<organism evidence="3">
    <name type="scientific">Methylobacterium bullatum</name>
    <dbReference type="NCBI Taxonomy" id="570505"/>
    <lineage>
        <taxon>Bacteria</taxon>
        <taxon>Pseudomonadati</taxon>
        <taxon>Pseudomonadota</taxon>
        <taxon>Alphaproteobacteria</taxon>
        <taxon>Hyphomicrobiales</taxon>
        <taxon>Methylobacteriaceae</taxon>
        <taxon>Methylobacterium</taxon>
    </lineage>
</organism>
<accession>A0A679J5U3</accession>
<feature type="transmembrane region" description="Helical" evidence="2">
    <location>
        <begin position="21"/>
        <end position="41"/>
    </location>
</feature>
<proteinExistence type="predicted"/>
<keyword evidence="2" id="KW-0472">Membrane</keyword>
<dbReference type="EMBL" id="LR743504">
    <property type="protein sequence ID" value="CAA2106346.1"/>
    <property type="molecule type" value="Genomic_DNA"/>
</dbReference>